<keyword evidence="10" id="KW-1185">Reference proteome</keyword>
<keyword evidence="1 5" id="KW-0699">rRNA-binding</keyword>
<dbReference type="CDD" id="cd00495">
    <property type="entry name" value="Ribosomal_L25_TL5_CTC"/>
    <property type="match status" value="1"/>
</dbReference>
<evidence type="ECO:0000313" key="10">
    <source>
        <dbReference type="Proteomes" id="UP000065641"/>
    </source>
</evidence>
<dbReference type="Proteomes" id="UP000065641">
    <property type="component" value="Chromosome"/>
</dbReference>
<dbReference type="FunFam" id="2.40.240.10:FF:000002">
    <property type="entry name" value="50S ribosomal protein L25"/>
    <property type="match status" value="1"/>
</dbReference>
<dbReference type="SUPFAM" id="SSF50715">
    <property type="entry name" value="Ribosomal protein L25-like"/>
    <property type="match status" value="1"/>
</dbReference>
<dbReference type="GO" id="GO:0022625">
    <property type="term" value="C:cytosolic large ribosomal subunit"/>
    <property type="evidence" value="ECO:0007669"/>
    <property type="project" value="TreeGrafter"/>
</dbReference>
<evidence type="ECO:0000256" key="3">
    <source>
        <dbReference type="ARBA" id="ARBA00022980"/>
    </source>
</evidence>
<evidence type="ECO:0000256" key="5">
    <source>
        <dbReference type="HAMAP-Rule" id="MF_01334"/>
    </source>
</evidence>
<evidence type="ECO:0000259" key="8">
    <source>
        <dbReference type="Pfam" id="PF14693"/>
    </source>
</evidence>
<dbReference type="NCBIfam" id="NF004130">
    <property type="entry name" value="PRK05618.1-5"/>
    <property type="match status" value="1"/>
</dbReference>
<evidence type="ECO:0000256" key="4">
    <source>
        <dbReference type="ARBA" id="ARBA00023274"/>
    </source>
</evidence>
<evidence type="ECO:0000256" key="1">
    <source>
        <dbReference type="ARBA" id="ARBA00022730"/>
    </source>
</evidence>
<dbReference type="HAMAP" id="MF_01334">
    <property type="entry name" value="Ribosomal_bL25_CTC"/>
    <property type="match status" value="1"/>
</dbReference>
<feature type="region of interest" description="Disordered" evidence="6">
    <location>
        <begin position="186"/>
        <end position="211"/>
    </location>
</feature>
<proteinExistence type="inferred from homology"/>
<dbReference type="InterPro" id="IPR037121">
    <property type="entry name" value="Ribosomal_bL25_C"/>
</dbReference>
<organism evidence="9 10">
    <name type="scientific">Pseudohongiella spirulinae</name>
    <dbReference type="NCBI Taxonomy" id="1249552"/>
    <lineage>
        <taxon>Bacteria</taxon>
        <taxon>Pseudomonadati</taxon>
        <taxon>Pseudomonadota</taxon>
        <taxon>Gammaproteobacteria</taxon>
        <taxon>Pseudomonadales</taxon>
        <taxon>Pseudohongiellaceae</taxon>
        <taxon>Pseudohongiella</taxon>
    </lineage>
</organism>
<dbReference type="PANTHER" id="PTHR33284:SF1">
    <property type="entry name" value="RIBOSOMAL PROTEIN L25_GLN-TRNA SYNTHETASE, ANTI-CODON-BINDING DOMAIN-CONTAINING PROTEIN"/>
    <property type="match status" value="1"/>
</dbReference>
<dbReference type="Gene3D" id="2.170.120.20">
    <property type="entry name" value="Ribosomal protein L25, beta domain"/>
    <property type="match status" value="1"/>
</dbReference>
<dbReference type="InterPro" id="IPR020056">
    <property type="entry name" value="Rbsml_bL25/Gln-tRNA_synth_N"/>
</dbReference>
<comment type="function">
    <text evidence="5">This is one of the proteins that binds to the 5S RNA in the ribosome where it forms part of the central protuberance.</text>
</comment>
<dbReference type="STRING" id="1249552.PS2015_755"/>
<dbReference type="EMBL" id="CP013189">
    <property type="protein sequence ID" value="ALO45432.1"/>
    <property type="molecule type" value="Genomic_DNA"/>
</dbReference>
<feature type="domain" description="Large ribosomal subunit protein bL25 L25" evidence="7">
    <location>
        <begin position="7"/>
        <end position="95"/>
    </location>
</feature>
<dbReference type="HAMAP" id="MF_01336">
    <property type="entry name" value="Ribosomal_bL25"/>
    <property type="match status" value="1"/>
</dbReference>
<dbReference type="InterPro" id="IPR011035">
    <property type="entry name" value="Ribosomal_bL25/Gln-tRNA_synth"/>
</dbReference>
<keyword evidence="3 5" id="KW-0689">Ribosomal protein</keyword>
<dbReference type="AlphaFoldDB" id="A0A0S2KAV1"/>
<name>A0A0S2KAV1_9GAMM</name>
<feature type="compositionally biased region" description="Acidic residues" evidence="6">
    <location>
        <begin position="199"/>
        <end position="211"/>
    </location>
</feature>
<dbReference type="PATRIC" id="fig|1249552.3.peg.760"/>
<evidence type="ECO:0000259" key="7">
    <source>
        <dbReference type="Pfam" id="PF01386"/>
    </source>
</evidence>
<dbReference type="InterPro" id="IPR029751">
    <property type="entry name" value="Ribosomal_L25_dom"/>
</dbReference>
<comment type="similarity">
    <text evidence="5">Belongs to the bacterial ribosomal protein bL25 family. CTC subfamily.</text>
</comment>
<dbReference type="InterPro" id="IPR020930">
    <property type="entry name" value="Ribosomal_uL5_bac-type"/>
</dbReference>
<dbReference type="RefSeq" id="WP_211271215.1">
    <property type="nucleotide sequence ID" value="NZ_CP013189.1"/>
</dbReference>
<dbReference type="KEGG" id="pspi:PS2015_755"/>
<dbReference type="InterPro" id="IPR001021">
    <property type="entry name" value="Ribosomal_bL25_long"/>
</dbReference>
<keyword evidence="4 5" id="KW-0687">Ribonucleoprotein</keyword>
<dbReference type="GO" id="GO:0003735">
    <property type="term" value="F:structural constituent of ribosome"/>
    <property type="evidence" value="ECO:0007669"/>
    <property type="project" value="InterPro"/>
</dbReference>
<dbReference type="Pfam" id="PF14693">
    <property type="entry name" value="Ribosomal_TL5_C"/>
    <property type="match status" value="1"/>
</dbReference>
<comment type="subunit">
    <text evidence="5">Part of the 50S ribosomal subunit; part of the 5S rRNA/L5/L18/L25 subcomplex. Contacts the 5S rRNA. Binds to the 5S rRNA independently of L5 and L18.</text>
</comment>
<evidence type="ECO:0000256" key="6">
    <source>
        <dbReference type="SAM" id="MobiDB-lite"/>
    </source>
</evidence>
<dbReference type="NCBIfam" id="NF004128">
    <property type="entry name" value="PRK05618.1-2"/>
    <property type="match status" value="1"/>
</dbReference>
<protein>
    <recommendedName>
        <fullName evidence="5">Large ribosomal subunit protein bL25</fullName>
    </recommendedName>
    <alternativeName>
        <fullName evidence="5">General stress protein CTC</fullName>
    </alternativeName>
</protein>
<sequence>MSNEFDLNATARDDLGKGASRRLRRLANEVPAIIYGGSKKPQSISIAHKDLMKAVSNEAFFAHIITLHVDGKKEQVVIKDLQRHPAKPRLMHADFQRVSAKQTIHVKVPVHILNEEKCKGVKTGGGSLLRTITELEVVCLPKDLPEFLEVDVANLGVGEAIHISQISFPKGVSSVDLTHGADADHAVVTVQPPRGGVQDGEETDGEESGEA</sequence>
<feature type="domain" description="Large ribosomal subunit protein bL25 beta" evidence="8">
    <location>
        <begin position="104"/>
        <end position="194"/>
    </location>
</feature>
<dbReference type="NCBIfam" id="NF004612">
    <property type="entry name" value="PRK05943.1"/>
    <property type="match status" value="1"/>
</dbReference>
<dbReference type="PANTHER" id="PTHR33284">
    <property type="entry name" value="RIBOSOMAL PROTEIN L25/GLN-TRNA SYNTHETASE, ANTI-CODON-BINDING DOMAIN-CONTAINING PROTEIN"/>
    <property type="match status" value="1"/>
</dbReference>
<keyword evidence="2 5" id="KW-0694">RNA-binding</keyword>
<reference evidence="9 10" key="1">
    <citation type="submission" date="2015-11" db="EMBL/GenBank/DDBJ databases">
        <authorList>
            <person name="Zhang Y."/>
            <person name="Guo Z."/>
        </authorList>
    </citation>
    <scope>NUCLEOTIDE SEQUENCE [LARGE SCALE GENOMIC DNA]</scope>
    <source>
        <strain evidence="9 10">KCTC 32221</strain>
    </source>
</reference>
<dbReference type="InterPro" id="IPR020057">
    <property type="entry name" value="Ribosomal_bL25_b-dom"/>
</dbReference>
<dbReference type="NCBIfam" id="TIGR00731">
    <property type="entry name" value="bL25_bact_ctc"/>
    <property type="match status" value="1"/>
</dbReference>
<accession>A0A0S2KAV1</accession>
<evidence type="ECO:0000313" key="9">
    <source>
        <dbReference type="EMBL" id="ALO45432.1"/>
    </source>
</evidence>
<dbReference type="Pfam" id="PF01386">
    <property type="entry name" value="Ribosomal_L25p"/>
    <property type="match status" value="1"/>
</dbReference>
<dbReference type="GO" id="GO:0006412">
    <property type="term" value="P:translation"/>
    <property type="evidence" value="ECO:0007669"/>
    <property type="project" value="UniProtKB-UniRule"/>
</dbReference>
<dbReference type="InterPro" id="IPR020055">
    <property type="entry name" value="Ribosomal_bL25_short"/>
</dbReference>
<dbReference type="GO" id="GO:0008097">
    <property type="term" value="F:5S rRNA binding"/>
    <property type="evidence" value="ECO:0007669"/>
    <property type="project" value="InterPro"/>
</dbReference>
<evidence type="ECO:0000256" key="2">
    <source>
        <dbReference type="ARBA" id="ARBA00022884"/>
    </source>
</evidence>
<dbReference type="Gene3D" id="2.40.240.10">
    <property type="entry name" value="Ribosomal Protein L25, Chain P"/>
    <property type="match status" value="1"/>
</dbReference>
<gene>
    <name evidence="5" type="primary">rplY</name>
    <name evidence="5" type="synonym">ctc</name>
    <name evidence="9" type="ORF">PS2015_755</name>
</gene>